<dbReference type="EMBL" id="JAAMPC010000015">
    <property type="protein sequence ID" value="KAG2257867.1"/>
    <property type="molecule type" value="Genomic_DNA"/>
</dbReference>
<dbReference type="GO" id="GO:0004523">
    <property type="term" value="F:RNA-DNA hybrid ribonuclease activity"/>
    <property type="evidence" value="ECO:0007669"/>
    <property type="project" value="InterPro"/>
</dbReference>
<dbReference type="OrthoDB" id="1430973at2759"/>
<gene>
    <name evidence="4" type="ORF">Bca52824_077161</name>
</gene>
<accession>A0A8X7TXD2</accession>
<dbReference type="Pfam" id="PF13456">
    <property type="entry name" value="RVT_3"/>
    <property type="match status" value="1"/>
</dbReference>
<dbReference type="InterPro" id="IPR002156">
    <property type="entry name" value="RNaseH_domain"/>
</dbReference>
<dbReference type="PANTHER" id="PTHR34146">
    <property type="entry name" value="POLYNUCLEOTIDYL TRANSFERASE, RIBONUCLEASE H-LIKE SUPERFAMILY PROTEIN-RELATED"/>
    <property type="match status" value="1"/>
</dbReference>
<protein>
    <recommendedName>
        <fullName evidence="6">Reverse transcriptase zinc-binding domain-containing protein</fullName>
    </recommendedName>
</protein>
<dbReference type="Gene3D" id="3.30.420.10">
    <property type="entry name" value="Ribonuclease H-like superfamily/Ribonuclease H"/>
    <property type="match status" value="1"/>
</dbReference>
<evidence type="ECO:0000313" key="4">
    <source>
        <dbReference type="EMBL" id="KAG2257867.1"/>
    </source>
</evidence>
<evidence type="ECO:0000259" key="3">
    <source>
        <dbReference type="Pfam" id="PF13966"/>
    </source>
</evidence>
<feature type="domain" description="RNase H type-1" evidence="2">
    <location>
        <begin position="305"/>
        <end position="425"/>
    </location>
</feature>
<organism evidence="4 5">
    <name type="scientific">Brassica carinata</name>
    <name type="common">Ethiopian mustard</name>
    <name type="synonym">Abyssinian cabbage</name>
    <dbReference type="NCBI Taxonomy" id="52824"/>
    <lineage>
        <taxon>Eukaryota</taxon>
        <taxon>Viridiplantae</taxon>
        <taxon>Streptophyta</taxon>
        <taxon>Embryophyta</taxon>
        <taxon>Tracheophyta</taxon>
        <taxon>Spermatophyta</taxon>
        <taxon>Magnoliopsida</taxon>
        <taxon>eudicotyledons</taxon>
        <taxon>Gunneridae</taxon>
        <taxon>Pentapetalae</taxon>
        <taxon>rosids</taxon>
        <taxon>malvids</taxon>
        <taxon>Brassicales</taxon>
        <taxon>Brassicaceae</taxon>
        <taxon>Brassiceae</taxon>
        <taxon>Brassica</taxon>
    </lineage>
</organism>
<dbReference type="InterPro" id="IPR036397">
    <property type="entry name" value="RNaseH_sf"/>
</dbReference>
<evidence type="ECO:0008006" key="6">
    <source>
        <dbReference type="Google" id="ProtNLM"/>
    </source>
</evidence>
<sequence>MAAQPLLKAGLRRSIGTGNNTMVWSDHWIPDVKPRPAIPCCPSFNPNLRVCDLIDPLSHDWNLPLLHQLLSPRNIPLIQSLRLPRSHRPDNYNWAFTKSGAYSVQSGYTLAMEMDTNSAPPLVSEPSTTSLKAKVWSIKTSRKIKHFIWNALSDCVPVCGRLSDRHCSSERNCPRCGADNESVNHLLFECPSSVQVWALAHVPHSPGLFPSNSDPSNLNHTLWRAKELGVPSSILDNVPWLLWYIWKARNDKLFNGKDTPPLDTVQTAISEAADWRLAQTLHTSQGEEETQPPPDTQPLSPRCSIDASWHQDDALIGGGMVLTDEDGLTTFGSFTSNRSLTLLHAELHTLLRAMKSSLQLDQLDMTFETDCLQLVKIITKDKEDDWPSLLVEFEEFHHLHSMFSSCSIRIIPRSCNVRADGLAKGARARGFIISHVNTRSPSWMVHTNHMETS</sequence>
<dbReference type="Pfam" id="PF13966">
    <property type="entry name" value="zf-RVT"/>
    <property type="match status" value="1"/>
</dbReference>
<name>A0A8X7TXD2_BRACI</name>
<keyword evidence="5" id="KW-1185">Reference proteome</keyword>
<dbReference type="PANTHER" id="PTHR34146:SF3">
    <property type="entry name" value="POLYNUCLEOTIDYL TRANSFERASE, RIBONUCLEASE H-LIKE SUPERFAMILY PROTEIN"/>
    <property type="match status" value="1"/>
</dbReference>
<feature type="region of interest" description="Disordered" evidence="1">
    <location>
        <begin position="283"/>
        <end position="303"/>
    </location>
</feature>
<dbReference type="InterPro" id="IPR026960">
    <property type="entry name" value="RVT-Znf"/>
</dbReference>
<evidence type="ECO:0000259" key="2">
    <source>
        <dbReference type="Pfam" id="PF13456"/>
    </source>
</evidence>
<evidence type="ECO:0000313" key="5">
    <source>
        <dbReference type="Proteomes" id="UP000886595"/>
    </source>
</evidence>
<dbReference type="AlphaFoldDB" id="A0A8X7TXD2"/>
<proteinExistence type="predicted"/>
<feature type="domain" description="Reverse transcriptase zinc-binding" evidence="3">
    <location>
        <begin position="103"/>
        <end position="197"/>
    </location>
</feature>
<dbReference type="InterPro" id="IPR044730">
    <property type="entry name" value="RNase_H-like_dom_plant"/>
</dbReference>
<dbReference type="SUPFAM" id="SSF53098">
    <property type="entry name" value="Ribonuclease H-like"/>
    <property type="match status" value="1"/>
</dbReference>
<dbReference type="CDD" id="cd06222">
    <property type="entry name" value="RNase_H_like"/>
    <property type="match status" value="1"/>
</dbReference>
<evidence type="ECO:0000256" key="1">
    <source>
        <dbReference type="SAM" id="MobiDB-lite"/>
    </source>
</evidence>
<reference evidence="4 5" key="1">
    <citation type="submission" date="2020-02" db="EMBL/GenBank/DDBJ databases">
        <authorList>
            <person name="Ma Q."/>
            <person name="Huang Y."/>
            <person name="Song X."/>
            <person name="Pei D."/>
        </authorList>
    </citation>
    <scope>NUCLEOTIDE SEQUENCE [LARGE SCALE GENOMIC DNA]</scope>
    <source>
        <strain evidence="4">Sxm20200214</strain>
        <tissue evidence="4">Leaf</tissue>
    </source>
</reference>
<dbReference type="GO" id="GO:0003676">
    <property type="term" value="F:nucleic acid binding"/>
    <property type="evidence" value="ECO:0007669"/>
    <property type="project" value="InterPro"/>
</dbReference>
<comment type="caution">
    <text evidence="4">The sequence shown here is derived from an EMBL/GenBank/DDBJ whole genome shotgun (WGS) entry which is preliminary data.</text>
</comment>
<dbReference type="InterPro" id="IPR012337">
    <property type="entry name" value="RNaseH-like_sf"/>
</dbReference>
<dbReference type="Proteomes" id="UP000886595">
    <property type="component" value="Unassembled WGS sequence"/>
</dbReference>